<protein>
    <recommendedName>
        <fullName evidence="7">CDP-diacylglycerol--glycerol-3-phosphate 3-phosphatidyltransferase</fullName>
        <ecNumber evidence="7">2.7.8.5</ecNumber>
    </recommendedName>
</protein>
<keyword evidence="3" id="KW-0677">Repeat</keyword>
<dbReference type="AlphaFoldDB" id="A0A9P4X585"/>
<keyword evidence="4 7" id="KW-0443">Lipid metabolism</keyword>
<dbReference type="EMBL" id="QLNT01000022">
    <property type="protein sequence ID" value="KAF3060770.1"/>
    <property type="molecule type" value="Genomic_DNA"/>
</dbReference>
<dbReference type="InterPro" id="IPR016270">
    <property type="entry name" value="PGS1"/>
</dbReference>
<name>A0A9P4X585_9HYPO</name>
<comment type="pathway">
    <text evidence="7">Phospholipid metabolism; phosphatidylglycerol biosynthesis; phosphatidylglycerol from CDP-diacylglycerol: step 1/2.</text>
</comment>
<dbReference type="CDD" id="cd09137">
    <property type="entry name" value="PLDc_PGS1_euk_2"/>
    <property type="match status" value="1"/>
</dbReference>
<dbReference type="GO" id="GO:0005739">
    <property type="term" value="C:mitochondrion"/>
    <property type="evidence" value="ECO:0007669"/>
    <property type="project" value="UniProtKB-SubCell"/>
</dbReference>
<evidence type="ECO:0000256" key="5">
    <source>
        <dbReference type="ARBA" id="ARBA00023209"/>
    </source>
</evidence>
<accession>A0A9P4X585</accession>
<keyword evidence="9" id="KW-1185">Reference proteome</keyword>
<dbReference type="EC" id="2.7.8.5" evidence="7"/>
<comment type="catalytic activity">
    <reaction evidence="7">
        <text>a CDP-1,2-diacyl-sn-glycerol + sn-glycerol 3-phosphate = a 1,2-diacyl-sn-glycero-3-phospho-(1'-sn-glycero-3'-phosphate) + CMP + H(+)</text>
        <dbReference type="Rhea" id="RHEA:12593"/>
        <dbReference type="ChEBI" id="CHEBI:15378"/>
        <dbReference type="ChEBI" id="CHEBI:57597"/>
        <dbReference type="ChEBI" id="CHEBI:58332"/>
        <dbReference type="ChEBI" id="CHEBI:60110"/>
        <dbReference type="ChEBI" id="CHEBI:60377"/>
        <dbReference type="EC" id="2.7.8.5"/>
    </reaction>
</comment>
<keyword evidence="7" id="KW-0496">Mitochondrion</keyword>
<keyword evidence="1 7" id="KW-0444">Lipid biosynthesis</keyword>
<keyword evidence="7" id="KW-0547">Nucleotide-binding</keyword>
<evidence type="ECO:0000313" key="9">
    <source>
        <dbReference type="Proteomes" id="UP000801864"/>
    </source>
</evidence>
<keyword evidence="5 7" id="KW-0594">Phospholipid biosynthesis</keyword>
<keyword evidence="6 7" id="KW-1208">Phospholipid metabolism</keyword>
<comment type="caution">
    <text evidence="8">The sequence shown here is derived from an EMBL/GenBank/DDBJ whole genome shotgun (WGS) entry which is preliminary data.</text>
</comment>
<dbReference type="PANTHER" id="PTHR12586">
    <property type="entry name" value="CDP-DIACYLGLYCEROL--SERINE O-PHOSPHATIDYLTRANSFERASE"/>
    <property type="match status" value="1"/>
</dbReference>
<dbReference type="Proteomes" id="UP000801864">
    <property type="component" value="Unassembled WGS sequence"/>
</dbReference>
<dbReference type="GO" id="GO:0032049">
    <property type="term" value="P:cardiolipin biosynthetic process"/>
    <property type="evidence" value="ECO:0007669"/>
    <property type="project" value="InterPro"/>
</dbReference>
<organism evidence="8 9">
    <name type="scientific">Trichoderma lentiforme</name>
    <dbReference type="NCBI Taxonomy" id="1567552"/>
    <lineage>
        <taxon>Eukaryota</taxon>
        <taxon>Fungi</taxon>
        <taxon>Dikarya</taxon>
        <taxon>Ascomycota</taxon>
        <taxon>Pezizomycotina</taxon>
        <taxon>Sordariomycetes</taxon>
        <taxon>Hypocreomycetidae</taxon>
        <taxon>Hypocreales</taxon>
        <taxon>Hypocreaceae</taxon>
        <taxon>Trichoderma</taxon>
    </lineage>
</organism>
<evidence type="ECO:0000256" key="2">
    <source>
        <dbReference type="ARBA" id="ARBA00022679"/>
    </source>
</evidence>
<comment type="function">
    <text evidence="7">Functions in the biosynthesis of the anionic phospholipids phosphatidylglycerol and cardiolipin.</text>
</comment>
<keyword evidence="2 7" id="KW-0808">Transferase</keyword>
<dbReference type="SUPFAM" id="SSF56024">
    <property type="entry name" value="Phospholipase D/nuclease"/>
    <property type="match status" value="1"/>
</dbReference>
<dbReference type="CDD" id="cd09135">
    <property type="entry name" value="PLDc_PGS1_euk_1"/>
    <property type="match status" value="1"/>
</dbReference>
<gene>
    <name evidence="8" type="ORF">CFAM422_010980</name>
</gene>
<dbReference type="PIRSF" id="PIRSF000850">
    <property type="entry name" value="Phospholipase_D_PSS"/>
    <property type="match status" value="1"/>
</dbReference>
<comment type="similarity">
    <text evidence="7">Belongs to the CDP-alcohol phosphatidyltransferase class-II family.</text>
</comment>
<sequence>MIVRSCARCASRARVLRTKPSISPPRYQYRSYATPHGAPAPAHGTGAGLLAPLVSELDRMAPSFDVRGEQIRILKTPAEFYETLKDRIRNAKKRIFLSTLYIGKSEKELIETLREAMRLNPDLKLSILTDALRGTRESPQASCASLLAPLVDEFGADRVEIRMYHTPNLTGLRKQYVPKRINEGWGLQHMKLYGVDDEIIMSGYVGLKYHDVWDIHVLTFVQRANLSMDYFTNRQDRYHLFSSKEVTDYFWGIYNGVASFSFLVQPSKEEAAGYTLSWPTTNSAPSPLEKPQSFVKKTTSTLQALIAAPEKQPDGELKDTRVYMLSQMSQVMNPDTSTELPVLTRILERLSQPAYAGSSWTFTAGYFNPAPSLTKLLLNTASNKNVVITAAPEANGFYKSKGVSGLLPDAYVLLARRFLYAVQQCGREGDITLKEWRFGTTGQPGGWTYHAKGLWITMPGDVNPSMSIIGSSNYTKRSYSLDLEAGALIVTRNETLKARLGEEQGWLQDHAAGVTMEDFTRNERRVSLKVRIAMWIVKVVGGAL</sequence>
<proteinExistence type="inferred from homology"/>
<evidence type="ECO:0000256" key="7">
    <source>
        <dbReference type="RuleBase" id="RU365024"/>
    </source>
</evidence>
<dbReference type="Gene3D" id="3.30.870.10">
    <property type="entry name" value="Endonuclease Chain A"/>
    <property type="match status" value="3"/>
</dbReference>
<comment type="subcellular location">
    <subcellularLocation>
        <location evidence="7">Mitochondrion</location>
    </subcellularLocation>
</comment>
<evidence type="ECO:0000256" key="4">
    <source>
        <dbReference type="ARBA" id="ARBA00023098"/>
    </source>
</evidence>
<evidence type="ECO:0000313" key="8">
    <source>
        <dbReference type="EMBL" id="KAF3060770.1"/>
    </source>
</evidence>
<dbReference type="PANTHER" id="PTHR12586:SF1">
    <property type="entry name" value="CDP-DIACYLGLYCEROL--GLYCEROL-3-PHOSPHATE 3-PHOSPHATIDYLTRANSFERASE, MITOCHONDRIAL"/>
    <property type="match status" value="1"/>
</dbReference>
<evidence type="ECO:0000256" key="1">
    <source>
        <dbReference type="ARBA" id="ARBA00022516"/>
    </source>
</evidence>
<keyword evidence="7" id="KW-0067">ATP-binding</keyword>
<dbReference type="GO" id="GO:0005524">
    <property type="term" value="F:ATP binding"/>
    <property type="evidence" value="ECO:0007669"/>
    <property type="project" value="UniProtKB-KW"/>
</dbReference>
<reference evidence="8 9" key="1">
    <citation type="submission" date="2018-06" db="EMBL/GenBank/DDBJ databases">
        <title>Genome analysis of cellulolytic fungus Trichoderma lentiforme CFAM-422.</title>
        <authorList>
            <person name="Steindorff A.S."/>
            <person name="Formighieri E.F."/>
            <person name="Midorikawa G.E.O."/>
            <person name="Tamietti M.S."/>
            <person name="Ramos E.Z."/>
            <person name="Silva A.S."/>
            <person name="Bon E.P.S."/>
            <person name="Mendes T.D."/>
            <person name="Damaso M.C.T."/>
            <person name="Favaro L.C.L."/>
        </authorList>
    </citation>
    <scope>NUCLEOTIDE SEQUENCE [LARGE SCALE GENOMIC DNA]</scope>
    <source>
        <strain evidence="8 9">CFAM-422</strain>
    </source>
</reference>
<evidence type="ECO:0000256" key="6">
    <source>
        <dbReference type="ARBA" id="ARBA00023264"/>
    </source>
</evidence>
<dbReference type="GO" id="GO:0008444">
    <property type="term" value="F:CDP-diacylglycerol-glycerol-3-phosphate 3-phosphatidyltransferase activity"/>
    <property type="evidence" value="ECO:0007669"/>
    <property type="project" value="UniProtKB-EC"/>
</dbReference>
<evidence type="ECO:0000256" key="3">
    <source>
        <dbReference type="ARBA" id="ARBA00022737"/>
    </source>
</evidence>